<feature type="transmembrane region" description="Helical" evidence="6">
    <location>
        <begin position="262"/>
        <end position="285"/>
    </location>
</feature>
<protein>
    <submittedName>
        <fullName evidence="7">Cation/acetate symporter</fullName>
    </submittedName>
</protein>
<dbReference type="GO" id="GO:0016020">
    <property type="term" value="C:membrane"/>
    <property type="evidence" value="ECO:0007669"/>
    <property type="project" value="UniProtKB-SubCell"/>
</dbReference>
<organism evidence="7 8">
    <name type="scientific">Chelatococcus caeni</name>
    <dbReference type="NCBI Taxonomy" id="1348468"/>
    <lineage>
        <taxon>Bacteria</taxon>
        <taxon>Pseudomonadati</taxon>
        <taxon>Pseudomonadota</taxon>
        <taxon>Alphaproteobacteria</taxon>
        <taxon>Hyphomicrobiales</taxon>
        <taxon>Chelatococcaceae</taxon>
        <taxon>Chelatococcus</taxon>
    </lineage>
</organism>
<dbReference type="PROSITE" id="PS50283">
    <property type="entry name" value="NA_SOLUT_SYMP_3"/>
    <property type="match status" value="1"/>
</dbReference>
<feature type="transmembrane region" description="Helical" evidence="6">
    <location>
        <begin position="100"/>
        <end position="118"/>
    </location>
</feature>
<evidence type="ECO:0000256" key="5">
    <source>
        <dbReference type="ARBA" id="ARBA00023136"/>
    </source>
</evidence>
<comment type="caution">
    <text evidence="7">The sequence shown here is derived from an EMBL/GenBank/DDBJ whole genome shotgun (WGS) entry which is preliminary data.</text>
</comment>
<evidence type="ECO:0000256" key="1">
    <source>
        <dbReference type="ARBA" id="ARBA00004141"/>
    </source>
</evidence>
<feature type="transmembrane region" description="Helical" evidence="6">
    <location>
        <begin position="373"/>
        <end position="393"/>
    </location>
</feature>
<feature type="transmembrane region" description="Helical" evidence="6">
    <location>
        <begin position="74"/>
        <end position="93"/>
    </location>
</feature>
<dbReference type="GO" id="GO:0022857">
    <property type="term" value="F:transmembrane transporter activity"/>
    <property type="evidence" value="ECO:0007669"/>
    <property type="project" value="InterPro"/>
</dbReference>
<feature type="transmembrane region" description="Helical" evidence="6">
    <location>
        <begin position="331"/>
        <end position="353"/>
    </location>
</feature>
<dbReference type="InterPro" id="IPR038377">
    <property type="entry name" value="Na/Glc_symporter_sf"/>
</dbReference>
<feature type="transmembrane region" description="Helical" evidence="6">
    <location>
        <begin position="138"/>
        <end position="158"/>
    </location>
</feature>
<feature type="transmembrane region" description="Helical" evidence="6">
    <location>
        <begin position="206"/>
        <end position="225"/>
    </location>
</feature>
<accession>A0A840BUY1</accession>
<feature type="transmembrane region" description="Helical" evidence="6">
    <location>
        <begin position="179"/>
        <end position="200"/>
    </location>
</feature>
<feature type="transmembrane region" description="Helical" evidence="6">
    <location>
        <begin position="42"/>
        <end position="62"/>
    </location>
</feature>
<evidence type="ECO:0000256" key="4">
    <source>
        <dbReference type="ARBA" id="ARBA00022989"/>
    </source>
</evidence>
<feature type="transmembrane region" description="Helical" evidence="6">
    <location>
        <begin position="399"/>
        <end position="421"/>
    </location>
</feature>
<evidence type="ECO:0000256" key="3">
    <source>
        <dbReference type="ARBA" id="ARBA00022692"/>
    </source>
</evidence>
<name>A0A840BUY1_9HYPH</name>
<gene>
    <name evidence="7" type="ORF">GGR16_002300</name>
</gene>
<dbReference type="AlphaFoldDB" id="A0A840BUY1"/>
<feature type="transmembrane region" description="Helical" evidence="6">
    <location>
        <begin position="12"/>
        <end position="30"/>
    </location>
</feature>
<comment type="similarity">
    <text evidence="2">Belongs to the sodium:solute symporter (SSF) (TC 2.A.21) family.</text>
</comment>
<dbReference type="EMBL" id="JACIEN010000002">
    <property type="protein sequence ID" value="MBB4017271.1"/>
    <property type="molecule type" value="Genomic_DNA"/>
</dbReference>
<comment type="subcellular location">
    <subcellularLocation>
        <location evidence="1">Membrane</location>
        <topology evidence="1">Multi-pass membrane protein</topology>
    </subcellularLocation>
</comment>
<evidence type="ECO:0000313" key="8">
    <source>
        <dbReference type="Proteomes" id="UP000577362"/>
    </source>
</evidence>
<sequence length="503" mass="49870">MMAGGRPGGQAQRLLLAAAMASVIGLMWLLERIGVPESLLTPVLLSLPLVLFLLVGLGARTMSLATFDAADRSLPAAVATLALPVVVLALVVLAGNAPALRWGAVAGLVLHAVLAPFLHDIAAPTPAGTLAGRFGAPARFAAVVVLVPVTFIALALMLQDAAVVLAQSLALGYPATLRLLLVLAAVVAMVGGLRAVAATLAVQGGLVAGFAGLLAATLAAAWWHAFVESVRSGADTVMPFAGAVAPLLAWLAGGPAEEGMLVPFLVAMLGVAALPLVTGLSAALPGRGLAGRVSLRAAVVLAALVLIVDAAVVYLPGALLEGSWLLRQMSAVAHLATMLAGVAALGFLLGLILSRDVYRVNAPRASTARKTVIARLAVLAALGAAAAAVPLAGNVAPAVAVNLVLGVSAGALLPALLFALLPGGRGWAAALAILGGAAIVASTELPALAPALIAGTPALAWPAARLGEAAPLWAAAWAVLVMTLGLALSRWRGGTAGQALASS</sequence>
<feature type="transmembrane region" description="Helical" evidence="6">
    <location>
        <begin position="469"/>
        <end position="488"/>
    </location>
</feature>
<dbReference type="InterPro" id="IPR001734">
    <property type="entry name" value="Na/solute_symporter"/>
</dbReference>
<dbReference type="RefSeq" id="WP_183316660.1">
    <property type="nucleotide sequence ID" value="NZ_JACIEN010000002.1"/>
</dbReference>
<evidence type="ECO:0000256" key="2">
    <source>
        <dbReference type="ARBA" id="ARBA00006434"/>
    </source>
</evidence>
<feature type="transmembrane region" description="Helical" evidence="6">
    <location>
        <begin position="428"/>
        <end position="449"/>
    </location>
</feature>
<feature type="transmembrane region" description="Helical" evidence="6">
    <location>
        <begin position="297"/>
        <end position="319"/>
    </location>
</feature>
<keyword evidence="3 6" id="KW-0812">Transmembrane</keyword>
<keyword evidence="5 6" id="KW-0472">Membrane</keyword>
<reference evidence="7 8" key="1">
    <citation type="submission" date="2020-08" db="EMBL/GenBank/DDBJ databases">
        <title>Genomic Encyclopedia of Type Strains, Phase IV (KMG-IV): sequencing the most valuable type-strain genomes for metagenomic binning, comparative biology and taxonomic classification.</title>
        <authorList>
            <person name="Goeker M."/>
        </authorList>
    </citation>
    <scope>NUCLEOTIDE SEQUENCE [LARGE SCALE GENOMIC DNA]</scope>
    <source>
        <strain evidence="7 8">DSM 103737</strain>
    </source>
</reference>
<evidence type="ECO:0000256" key="6">
    <source>
        <dbReference type="SAM" id="Phobius"/>
    </source>
</evidence>
<keyword evidence="4 6" id="KW-1133">Transmembrane helix</keyword>
<dbReference type="Proteomes" id="UP000577362">
    <property type="component" value="Unassembled WGS sequence"/>
</dbReference>
<dbReference type="Gene3D" id="1.20.1730.10">
    <property type="entry name" value="Sodium/glucose cotransporter"/>
    <property type="match status" value="1"/>
</dbReference>
<keyword evidence="8" id="KW-1185">Reference proteome</keyword>
<proteinExistence type="inferred from homology"/>
<evidence type="ECO:0000313" key="7">
    <source>
        <dbReference type="EMBL" id="MBB4017271.1"/>
    </source>
</evidence>